<evidence type="ECO:0000256" key="5">
    <source>
        <dbReference type="ARBA" id="ARBA00023136"/>
    </source>
</evidence>
<dbReference type="Gene3D" id="1.20.1640.10">
    <property type="entry name" value="Multidrug efflux transporter AcrB transmembrane domain"/>
    <property type="match status" value="2"/>
</dbReference>
<keyword evidence="2" id="KW-1003">Cell membrane</keyword>
<keyword evidence="4 6" id="KW-1133">Transmembrane helix</keyword>
<evidence type="ECO:0000256" key="4">
    <source>
        <dbReference type="ARBA" id="ARBA00022989"/>
    </source>
</evidence>
<evidence type="ECO:0000256" key="3">
    <source>
        <dbReference type="ARBA" id="ARBA00022692"/>
    </source>
</evidence>
<dbReference type="InterPro" id="IPR050545">
    <property type="entry name" value="Mycobact_MmpL"/>
</dbReference>
<keyword evidence="5 6" id="KW-0472">Membrane</keyword>
<name>A0A160TEG3_9ZZZZ</name>
<sequence length="788" mass="86189">MKAIMQRWIVDHPVILLVLFLVLSVLAAAGGKNLTFRGDYKIYFEEGYAPLNDFEEMQGIFNKNDNIAVLMVPKDGEVFTPEFLTLVKDYTEAAWQTPYSSRVDSLTNFQHTWSEEDDMIVEDLVLDPESLTADDLTRIRSIALAEPALKGRMVSASGEVVLVNVTLQLPSATDNTAYVAEVMASVKALSKTFAEQYPSVEFFHTGVLPMNSSFATEGQKDMSTLIPAMLLLIIVLLAVLLRSILAMLATIIVLVLSVAATMGLGGWTGFFLSTGTINVPIVVLTIAVADCVHMIATMQFAMRQGKTRAQAVQYSVDLNWMPVFITSATTAIGFMTLAFSESPVFADFGILSAMGVMTAYLLSVTLFPAILMLLPIKVGKATNDSKGMARLADFIVARQRALLVGGAILIVAVGSLITKNQINDVATAYFSDATEFRQSVNKQEDTLSGTQSIDWALYSGIEGGVSEPEFIETVRGFSEWLRAQPEVDHVATISDTFKRLNLNMHGDDSEWYRIPEERELAAQYLLLYEMSLPYGLDLNNQINIDKSSTRVTSTLKNLGSREIVDLEQRAQAWIAEHAPNVRMAGASPGLMFAHIGEANMHSMIISMAVAMVLISAILVFALRSVRLGAISLIPNLAPAVVGFGVWGVMSGEINLGLSIVTSMTLGIIVDDTVHFLSKYQRARKDGLDTEAAIRYAFISVGRALIITTVVLVLGFYILSFSSFRLNSDMGMATSMIIAIALVIDFFFLPPLLLWLDRDETDKSTIKNQSKGAEKLLEADIAETKGEIA</sequence>
<evidence type="ECO:0000256" key="6">
    <source>
        <dbReference type="SAM" id="Phobius"/>
    </source>
</evidence>
<dbReference type="Pfam" id="PF03176">
    <property type="entry name" value="MMPL"/>
    <property type="match status" value="2"/>
</dbReference>
<gene>
    <name evidence="8" type="ORF">MGWOODY_Tha1495</name>
</gene>
<feature type="transmembrane region" description="Helical" evidence="6">
    <location>
        <begin position="318"/>
        <end position="339"/>
    </location>
</feature>
<feature type="transmembrane region" description="Helical" evidence="6">
    <location>
        <begin position="277"/>
        <end position="297"/>
    </location>
</feature>
<evidence type="ECO:0000256" key="2">
    <source>
        <dbReference type="ARBA" id="ARBA00022475"/>
    </source>
</evidence>
<dbReference type="SUPFAM" id="SSF82866">
    <property type="entry name" value="Multidrug efflux transporter AcrB transmembrane domain"/>
    <property type="match status" value="2"/>
</dbReference>
<dbReference type="PANTHER" id="PTHR33406:SF12">
    <property type="entry name" value="BLR2997 PROTEIN"/>
    <property type="match status" value="1"/>
</dbReference>
<dbReference type="InterPro" id="IPR000731">
    <property type="entry name" value="SSD"/>
</dbReference>
<proteinExistence type="predicted"/>
<keyword evidence="3 6" id="KW-0812">Transmembrane</keyword>
<protein>
    <submittedName>
        <fullName evidence="8">Predicted exporter of the RND superfamily</fullName>
    </submittedName>
</protein>
<feature type="transmembrane region" description="Helical" evidence="6">
    <location>
        <begin position="248"/>
        <end position="271"/>
    </location>
</feature>
<feature type="transmembrane region" description="Helical" evidence="6">
    <location>
        <begin position="359"/>
        <end position="379"/>
    </location>
</feature>
<organism evidence="8">
    <name type="scientific">hydrothermal vent metagenome</name>
    <dbReference type="NCBI Taxonomy" id="652676"/>
    <lineage>
        <taxon>unclassified sequences</taxon>
        <taxon>metagenomes</taxon>
        <taxon>ecological metagenomes</taxon>
    </lineage>
</organism>
<feature type="transmembrane region" description="Helical" evidence="6">
    <location>
        <begin position="655"/>
        <end position="676"/>
    </location>
</feature>
<reference evidence="8" key="1">
    <citation type="submission" date="2015-10" db="EMBL/GenBank/DDBJ databases">
        <authorList>
            <person name="Gilbert D.G."/>
        </authorList>
    </citation>
    <scope>NUCLEOTIDE SEQUENCE</scope>
</reference>
<feature type="transmembrane region" description="Helical" evidence="6">
    <location>
        <begin position="400"/>
        <end position="417"/>
    </location>
</feature>
<dbReference type="PANTHER" id="PTHR33406">
    <property type="entry name" value="MEMBRANE PROTEIN MJ1562-RELATED"/>
    <property type="match status" value="1"/>
</dbReference>
<evidence type="ECO:0000313" key="8">
    <source>
        <dbReference type="EMBL" id="CUS41269.1"/>
    </source>
</evidence>
<dbReference type="AlphaFoldDB" id="A0A160TEG3"/>
<feature type="transmembrane region" description="Helical" evidence="6">
    <location>
        <begin position="629"/>
        <end position="649"/>
    </location>
</feature>
<evidence type="ECO:0000259" key="7">
    <source>
        <dbReference type="PROSITE" id="PS50156"/>
    </source>
</evidence>
<dbReference type="GO" id="GO:0005886">
    <property type="term" value="C:plasma membrane"/>
    <property type="evidence" value="ECO:0007669"/>
    <property type="project" value="UniProtKB-SubCell"/>
</dbReference>
<feature type="transmembrane region" description="Helical" evidence="6">
    <location>
        <begin position="730"/>
        <end position="755"/>
    </location>
</feature>
<accession>A0A160TEG3</accession>
<feature type="transmembrane region" description="Helical" evidence="6">
    <location>
        <begin position="696"/>
        <end position="718"/>
    </location>
</feature>
<dbReference type="InterPro" id="IPR004869">
    <property type="entry name" value="MMPL_dom"/>
</dbReference>
<feature type="domain" description="SSD" evidence="7">
    <location>
        <begin position="248"/>
        <end position="373"/>
    </location>
</feature>
<dbReference type="PROSITE" id="PS50156">
    <property type="entry name" value="SSD"/>
    <property type="match status" value="2"/>
</dbReference>
<feature type="transmembrane region" description="Helical" evidence="6">
    <location>
        <begin position="600"/>
        <end position="622"/>
    </location>
</feature>
<comment type="subcellular location">
    <subcellularLocation>
        <location evidence="1">Cell membrane</location>
        <topology evidence="1">Multi-pass membrane protein</topology>
    </subcellularLocation>
</comment>
<feature type="transmembrane region" description="Helical" evidence="6">
    <location>
        <begin position="222"/>
        <end position="241"/>
    </location>
</feature>
<feature type="domain" description="SSD" evidence="7">
    <location>
        <begin position="627"/>
        <end position="754"/>
    </location>
</feature>
<evidence type="ECO:0000256" key="1">
    <source>
        <dbReference type="ARBA" id="ARBA00004651"/>
    </source>
</evidence>
<dbReference type="EMBL" id="CZQC01000037">
    <property type="protein sequence ID" value="CUS41269.1"/>
    <property type="molecule type" value="Genomic_DNA"/>
</dbReference>